<feature type="region of interest" description="Disordered" evidence="1">
    <location>
        <begin position="143"/>
        <end position="163"/>
    </location>
</feature>
<organism evidence="2 3">
    <name type="scientific">Rhodococcus ruber BKS 20-38</name>
    <dbReference type="NCBI Taxonomy" id="1278076"/>
    <lineage>
        <taxon>Bacteria</taxon>
        <taxon>Bacillati</taxon>
        <taxon>Actinomycetota</taxon>
        <taxon>Actinomycetes</taxon>
        <taxon>Mycobacteriales</taxon>
        <taxon>Nocardiaceae</taxon>
        <taxon>Rhodococcus</taxon>
    </lineage>
</organism>
<comment type="caution">
    <text evidence="2">The sequence shown here is derived from an EMBL/GenBank/DDBJ whole genome shotgun (WGS) entry which is preliminary data.</text>
</comment>
<gene>
    <name evidence="2" type="ORF">G352_25837</name>
</gene>
<feature type="region of interest" description="Disordered" evidence="1">
    <location>
        <begin position="80"/>
        <end position="117"/>
    </location>
</feature>
<evidence type="ECO:0000256" key="1">
    <source>
        <dbReference type="SAM" id="MobiDB-lite"/>
    </source>
</evidence>
<feature type="compositionally biased region" description="Low complexity" evidence="1">
    <location>
        <begin position="92"/>
        <end position="101"/>
    </location>
</feature>
<dbReference type="AlphaFoldDB" id="M2XQS2"/>
<protein>
    <recommendedName>
        <fullName evidence="4">YhcG N-terminal domain-containing protein</fullName>
    </recommendedName>
</protein>
<evidence type="ECO:0008006" key="4">
    <source>
        <dbReference type="Google" id="ProtNLM"/>
    </source>
</evidence>
<proteinExistence type="predicted"/>
<dbReference type="EMBL" id="AOEX01000102">
    <property type="protein sequence ID" value="EME51505.1"/>
    <property type="molecule type" value="Genomic_DNA"/>
</dbReference>
<name>M2XQS2_9NOCA</name>
<evidence type="ECO:0000313" key="3">
    <source>
        <dbReference type="Proteomes" id="UP000011731"/>
    </source>
</evidence>
<reference evidence="2 3" key="1">
    <citation type="journal article" date="2013" name="Genome Announc.">
        <title>Draft Genome Sequence of Rhodococcus ruber Strain BKS 20-38.</title>
        <authorList>
            <person name="Bala M."/>
            <person name="Kumar S."/>
            <person name="Raghava G.P."/>
            <person name="Mayilraj S."/>
        </authorList>
    </citation>
    <scope>NUCLEOTIDE SEQUENCE [LARGE SCALE GENOMIC DNA]</scope>
    <source>
        <strain evidence="2 3">BKS 20-38</strain>
    </source>
</reference>
<evidence type="ECO:0000313" key="2">
    <source>
        <dbReference type="EMBL" id="EME51505.1"/>
    </source>
</evidence>
<sequence length="215" mass="23211">MLDKLDRQDERSWYASQAAEHGWSRNVLTHQIVGQLHRRIGAAPSNFPDHLPPQESDLAQQLVRDPYTFDFLFSDRVAEREATSARPGEVRAPAPSADPPSGGRTPGSVGVVSGRPRRGLGAAQPCWSVRFLPARPRQARFSSRSAAFSTSIPPPAMRSATASPAPTSATAMMTKSVPGSGSRVLDSSRCAVSSMSRSRLLRTCPANACCDIAWR</sequence>
<accession>M2XQS2</accession>
<dbReference type="PANTHER" id="PTHR30547">
    <property type="entry name" value="UNCHARACTERIZED PROTEIN YHCG-RELATED"/>
    <property type="match status" value="1"/>
</dbReference>
<dbReference type="Proteomes" id="UP000011731">
    <property type="component" value="Unassembled WGS sequence"/>
</dbReference>
<dbReference type="InterPro" id="IPR053148">
    <property type="entry name" value="PD-DEXK-like_domain"/>
</dbReference>
<dbReference type="PANTHER" id="PTHR30547:SF0">
    <property type="entry name" value="BLR8175 PROTEIN"/>
    <property type="match status" value="1"/>
</dbReference>
<keyword evidence="3" id="KW-1185">Reference proteome</keyword>